<evidence type="ECO:0000313" key="3">
    <source>
        <dbReference type="Proteomes" id="UP001432027"/>
    </source>
</evidence>
<name>A0AAV5SVU5_9BILA</name>
<organism evidence="2 3">
    <name type="scientific">Pristionchus entomophagus</name>
    <dbReference type="NCBI Taxonomy" id="358040"/>
    <lineage>
        <taxon>Eukaryota</taxon>
        <taxon>Metazoa</taxon>
        <taxon>Ecdysozoa</taxon>
        <taxon>Nematoda</taxon>
        <taxon>Chromadorea</taxon>
        <taxon>Rhabditida</taxon>
        <taxon>Rhabditina</taxon>
        <taxon>Diplogasteromorpha</taxon>
        <taxon>Diplogasteroidea</taxon>
        <taxon>Neodiplogasteridae</taxon>
        <taxon>Pristionchus</taxon>
    </lineage>
</organism>
<feature type="compositionally biased region" description="Basic and acidic residues" evidence="1">
    <location>
        <begin position="68"/>
        <end position="103"/>
    </location>
</feature>
<sequence>SGSSVLSGRSGRSGGSDAARAASVGDLTLAARKLGGDHRVKSGVLATERGASGAAERDLVLDGGGHALEVDAEHGDGNDGGQRGDRGHGDAEEGELAHVRDLRTLGLGRHLK</sequence>
<feature type="region of interest" description="Disordered" evidence="1">
    <location>
        <begin position="63"/>
        <end position="112"/>
    </location>
</feature>
<feature type="non-terminal residue" evidence="2">
    <location>
        <position position="1"/>
    </location>
</feature>
<feature type="non-terminal residue" evidence="2">
    <location>
        <position position="112"/>
    </location>
</feature>
<comment type="caution">
    <text evidence="2">The sequence shown here is derived from an EMBL/GenBank/DDBJ whole genome shotgun (WGS) entry which is preliminary data.</text>
</comment>
<dbReference type="AlphaFoldDB" id="A0AAV5SVU5"/>
<accession>A0AAV5SVU5</accession>
<evidence type="ECO:0000313" key="2">
    <source>
        <dbReference type="EMBL" id="GMS87477.1"/>
    </source>
</evidence>
<dbReference type="Proteomes" id="UP001432027">
    <property type="component" value="Unassembled WGS sequence"/>
</dbReference>
<dbReference type="EMBL" id="BTSX01000003">
    <property type="protein sequence ID" value="GMS87477.1"/>
    <property type="molecule type" value="Genomic_DNA"/>
</dbReference>
<evidence type="ECO:0000256" key="1">
    <source>
        <dbReference type="SAM" id="MobiDB-lite"/>
    </source>
</evidence>
<proteinExistence type="predicted"/>
<reference evidence="2" key="1">
    <citation type="submission" date="2023-10" db="EMBL/GenBank/DDBJ databases">
        <title>Genome assembly of Pristionchus species.</title>
        <authorList>
            <person name="Yoshida K."/>
            <person name="Sommer R.J."/>
        </authorList>
    </citation>
    <scope>NUCLEOTIDE SEQUENCE</scope>
    <source>
        <strain evidence="2">RS0144</strain>
    </source>
</reference>
<keyword evidence="3" id="KW-1185">Reference proteome</keyword>
<protein>
    <submittedName>
        <fullName evidence="2">Uncharacterized protein</fullName>
    </submittedName>
</protein>
<gene>
    <name evidence="2" type="ORF">PENTCL1PPCAC_9652</name>
</gene>
<feature type="region of interest" description="Disordered" evidence="1">
    <location>
        <begin position="1"/>
        <end position="22"/>
    </location>
</feature>